<keyword evidence="2" id="KW-1185">Reference proteome</keyword>
<reference evidence="1 2" key="1">
    <citation type="journal article" date="2015" name="Sci. Rep.">
        <title>Bacteriophages of wastewater foaming-associated filamentous Gordonia reduce host levels in raw activated sludge.</title>
        <authorList>
            <person name="Liu M."/>
            <person name="Gill J.J."/>
            <person name="Young R."/>
            <person name="Summer E.J."/>
        </authorList>
    </citation>
    <scope>NUCLEOTIDE SEQUENCE [LARGE SCALE GENOMIC DNA]</scope>
</reference>
<dbReference type="RefSeq" id="YP_009275744.1">
    <property type="nucleotide sequence ID" value="NC_030932.1"/>
</dbReference>
<evidence type="ECO:0000313" key="1">
    <source>
        <dbReference type="EMBL" id="AKC03083.1"/>
    </source>
</evidence>
<dbReference type="OrthoDB" id="40003at10239"/>
<dbReference type="GeneID" id="28800897"/>
<sequence>MPLDRKALDAQIAMFVELQEWDAELAREHRETRAKFTEVAVSLKALCEAVPEIKDYVTGEIARGQAQA</sequence>
<protein>
    <submittedName>
        <fullName evidence="1">Uncharacterized protein</fullName>
    </submittedName>
</protein>
<evidence type="ECO:0000313" key="2">
    <source>
        <dbReference type="Proteomes" id="UP000033018"/>
    </source>
</evidence>
<dbReference type="KEGG" id="vg:28800897"/>
<proteinExistence type="predicted"/>
<accession>A0A0E3XA24</accession>
<organism evidence="1 2">
    <name type="scientific">Gordonia phage Gsput1</name>
    <dbReference type="NCBI Taxonomy" id="1622193"/>
    <lineage>
        <taxon>Viruses</taxon>
        <taxon>Duplodnaviria</taxon>
        <taxon>Heunggongvirae</taxon>
        <taxon>Uroviricota</taxon>
        <taxon>Caudoviricetes</taxon>
        <taxon>Ruthgordonvirinae</taxon>
        <taxon>Gesputvirus</taxon>
        <taxon>Gesputvirus gsput1</taxon>
    </lineage>
</organism>
<name>A0A0E3XA24_9CAUD</name>
<dbReference type="EMBL" id="KP790011">
    <property type="protein sequence ID" value="AKC03083.1"/>
    <property type="molecule type" value="Genomic_DNA"/>
</dbReference>
<dbReference type="Proteomes" id="UP000033018">
    <property type="component" value="Segment"/>
</dbReference>
<gene>
    <name evidence="1" type="ORF">Gsput1_58</name>
</gene>